<dbReference type="SMART" id="SM00454">
    <property type="entry name" value="SAM"/>
    <property type="match status" value="1"/>
</dbReference>
<dbReference type="SUPFAM" id="SSF47769">
    <property type="entry name" value="SAM/Pointed domain"/>
    <property type="match status" value="1"/>
</dbReference>
<organism evidence="6 7">
    <name type="scientific">Eptatretus burgeri</name>
    <name type="common">Inshore hagfish</name>
    <dbReference type="NCBI Taxonomy" id="7764"/>
    <lineage>
        <taxon>Eukaryota</taxon>
        <taxon>Metazoa</taxon>
        <taxon>Chordata</taxon>
        <taxon>Craniata</taxon>
        <taxon>Vertebrata</taxon>
        <taxon>Cyclostomata</taxon>
        <taxon>Myxini</taxon>
        <taxon>Myxiniformes</taxon>
        <taxon>Myxinidae</taxon>
        <taxon>Eptatretinae</taxon>
        <taxon>Eptatretus</taxon>
    </lineage>
</organism>
<sequence>MQHRISQASSREDDEGTPADNGAGSATEQTICDSASDEEVFRPLNLEPSQLSIQYQEVCTSEREWQALDGERSLLSAVLLEERSIAEDLHSHDEEAQEECQKLNQLRQEALAVKEDLGHRYQQLLTLLPQEAHGTRADLLKVDGVEGQEFNNCEKQQQQHESKMPVMNVTDSATVEQSSLDQLCGGGSTHHEICSANVIESPKVVDDLFFGLIPQMMILDSSIQKAKRQLLGKNKRRKPSRTHSPLVMKQMLKASKEKNIVARTGAMPKTKSSPPAQEIEMTTEEPSVESVQPSPRSALSAERCALPAERCALPAERCALPAEISALPAERSALPAERSALPAERSALPAERSALPAERSALPAERSALPAERSALPAERSALPAERSALPAERSALPAERSALPAERSALPAERSALPAERSALPAERSALPAERSALPAERSALPAERSDLPAERSALPAARERLSFGKGTLKFFRSPLRQSLGKGKKSNVHVSSSNKESQDSTRNVSDWARERNGPRSNALSACMPWSRRNSDGGVDSDNGLSDGPLPRAGRPQTSLATGQISEAGRGEGQLYGMITEPNTSGYSHTFIVNNEVGRGYMEGLSPTRPHHWQNRAIHEWGPEQVNQWLLVLGLEQYAESFSLHDVHGDQLLQLDGSKLKALGVLDAEDRALIKRRLKDLRTALMKERKVQVKLERQRAKEHDLNKLATSDGSQDTMI</sequence>
<protein>
    <recommendedName>
        <fullName evidence="5">SAM domain-containing protein</fullName>
    </recommendedName>
</protein>
<dbReference type="GO" id="GO:0019722">
    <property type="term" value="P:calcium-mediated signaling"/>
    <property type="evidence" value="ECO:0007669"/>
    <property type="project" value="TreeGrafter"/>
</dbReference>
<dbReference type="AlphaFoldDB" id="A0A8C4N6K3"/>
<feature type="region of interest" description="Disordered" evidence="4">
    <location>
        <begin position="480"/>
        <end position="567"/>
    </location>
</feature>
<dbReference type="GO" id="GO:0007015">
    <property type="term" value="P:actin filament organization"/>
    <property type="evidence" value="ECO:0007669"/>
    <property type="project" value="TreeGrafter"/>
</dbReference>
<evidence type="ECO:0000313" key="7">
    <source>
        <dbReference type="Proteomes" id="UP000694388"/>
    </source>
</evidence>
<reference evidence="6" key="2">
    <citation type="submission" date="2025-09" db="UniProtKB">
        <authorList>
            <consortium name="Ensembl"/>
        </authorList>
    </citation>
    <scope>IDENTIFICATION</scope>
</reference>
<dbReference type="GeneTree" id="ENSGT00940000155538"/>
<feature type="compositionally biased region" description="Polar residues" evidence="4">
    <location>
        <begin position="24"/>
        <end position="33"/>
    </location>
</feature>
<evidence type="ECO:0000256" key="4">
    <source>
        <dbReference type="SAM" id="MobiDB-lite"/>
    </source>
</evidence>
<keyword evidence="1" id="KW-0597">Phosphoprotein</keyword>
<name>A0A8C4N6K3_EPTBU</name>
<dbReference type="GO" id="GO:0014069">
    <property type="term" value="C:postsynaptic density"/>
    <property type="evidence" value="ECO:0007669"/>
    <property type="project" value="TreeGrafter"/>
</dbReference>
<reference evidence="6" key="1">
    <citation type="submission" date="2025-08" db="UniProtKB">
        <authorList>
            <consortium name="Ensembl"/>
        </authorList>
    </citation>
    <scope>IDENTIFICATION</scope>
</reference>
<dbReference type="InterPro" id="IPR001660">
    <property type="entry name" value="SAM"/>
</dbReference>
<dbReference type="PROSITE" id="PS50105">
    <property type="entry name" value="SAM_DOMAIN"/>
    <property type="match status" value="1"/>
</dbReference>
<accession>A0A8C4N6K3</accession>
<keyword evidence="7" id="KW-1185">Reference proteome</keyword>
<dbReference type="Gene3D" id="1.10.150.50">
    <property type="entry name" value="Transcription Factor, Ets-1"/>
    <property type="match status" value="1"/>
</dbReference>
<proteinExistence type="predicted"/>
<feature type="coiled-coil region" evidence="3">
    <location>
        <begin position="86"/>
        <end position="116"/>
    </location>
</feature>
<dbReference type="GO" id="GO:0031175">
    <property type="term" value="P:neuron projection development"/>
    <property type="evidence" value="ECO:0007669"/>
    <property type="project" value="TreeGrafter"/>
</dbReference>
<dbReference type="GO" id="GO:0030425">
    <property type="term" value="C:dendrite"/>
    <property type="evidence" value="ECO:0007669"/>
    <property type="project" value="TreeGrafter"/>
</dbReference>
<evidence type="ECO:0000256" key="2">
    <source>
        <dbReference type="ARBA" id="ARBA00023054"/>
    </source>
</evidence>
<dbReference type="FunFam" id="1.10.150.50:FF:000008">
    <property type="entry name" value="Neurabin-1 isoform 1-like protein"/>
    <property type="match status" value="1"/>
</dbReference>
<dbReference type="CDD" id="cd09512">
    <property type="entry name" value="SAM_Neurabin-like"/>
    <property type="match status" value="1"/>
</dbReference>
<feature type="region of interest" description="Disordered" evidence="4">
    <location>
        <begin position="257"/>
        <end position="296"/>
    </location>
</feature>
<evidence type="ECO:0000256" key="3">
    <source>
        <dbReference type="SAM" id="Coils"/>
    </source>
</evidence>
<feature type="domain" description="SAM" evidence="5">
    <location>
        <begin position="621"/>
        <end position="684"/>
    </location>
</feature>
<dbReference type="PANTHER" id="PTHR16154">
    <property type="entry name" value="NEURABIN"/>
    <property type="match status" value="1"/>
</dbReference>
<dbReference type="PANTHER" id="PTHR16154:SF6">
    <property type="entry name" value="SPINOPHILIN, ISOFORM J"/>
    <property type="match status" value="1"/>
</dbReference>
<keyword evidence="2 3" id="KW-0175">Coiled coil</keyword>
<dbReference type="GO" id="GO:0015629">
    <property type="term" value="C:actin cytoskeleton"/>
    <property type="evidence" value="ECO:0007669"/>
    <property type="project" value="TreeGrafter"/>
</dbReference>
<dbReference type="GO" id="GO:0005737">
    <property type="term" value="C:cytoplasm"/>
    <property type="evidence" value="ECO:0007669"/>
    <property type="project" value="TreeGrafter"/>
</dbReference>
<feature type="compositionally biased region" description="Polar residues" evidence="4">
    <location>
        <begin position="556"/>
        <end position="565"/>
    </location>
</feature>
<dbReference type="InterPro" id="IPR013761">
    <property type="entry name" value="SAM/pointed_sf"/>
</dbReference>
<dbReference type="Pfam" id="PF07647">
    <property type="entry name" value="SAM_2"/>
    <property type="match status" value="1"/>
</dbReference>
<evidence type="ECO:0000313" key="6">
    <source>
        <dbReference type="Ensembl" id="ENSEBUP00000002169.1"/>
    </source>
</evidence>
<evidence type="ECO:0000259" key="5">
    <source>
        <dbReference type="PROSITE" id="PS50105"/>
    </source>
</evidence>
<dbReference type="Ensembl" id="ENSEBUT00000002516.1">
    <property type="protein sequence ID" value="ENSEBUP00000002169.1"/>
    <property type="gene ID" value="ENSEBUG00000001707.1"/>
</dbReference>
<feature type="region of interest" description="Disordered" evidence="4">
    <location>
        <begin position="337"/>
        <end position="458"/>
    </location>
</feature>
<dbReference type="Proteomes" id="UP000694388">
    <property type="component" value="Unplaced"/>
</dbReference>
<evidence type="ECO:0000256" key="1">
    <source>
        <dbReference type="ARBA" id="ARBA00022553"/>
    </source>
</evidence>
<dbReference type="InterPro" id="IPR043446">
    <property type="entry name" value="Neurabin-like"/>
</dbReference>
<dbReference type="GO" id="GO:0051015">
    <property type="term" value="F:actin filament binding"/>
    <property type="evidence" value="ECO:0007669"/>
    <property type="project" value="TreeGrafter"/>
</dbReference>
<feature type="region of interest" description="Disordered" evidence="4">
    <location>
        <begin position="1"/>
        <end position="34"/>
    </location>
</feature>